<dbReference type="InterPro" id="IPR036396">
    <property type="entry name" value="Cyt_P450_sf"/>
</dbReference>
<reference evidence="5 6" key="1">
    <citation type="journal article" date="2018" name="G3 (Bethesda)">
        <title>A High-Quality Reference Genome for the Invasive Mosquitofish Gambusia affinis Using a Chicago Library.</title>
        <authorList>
            <person name="Hoffberg S.L."/>
            <person name="Troendle N.J."/>
            <person name="Glenn T.C."/>
            <person name="Mahmud O."/>
            <person name="Louha S."/>
            <person name="Chalopin D."/>
            <person name="Bennetzen J.L."/>
            <person name="Mauricio R."/>
        </authorList>
    </citation>
    <scope>NUCLEOTIDE SEQUENCE [LARGE SCALE GENOMIC DNA]</scope>
    <source>
        <strain evidence="5">NE01/NJP1002.9</strain>
        <tissue evidence="5">Muscle</tissue>
    </source>
</reference>
<dbReference type="InterPro" id="IPR050182">
    <property type="entry name" value="Cytochrome_P450_fam2"/>
</dbReference>
<name>A0A315VW11_GAMAF</name>
<dbReference type="Gene3D" id="1.10.630.10">
    <property type="entry name" value="Cytochrome P450"/>
    <property type="match status" value="1"/>
</dbReference>
<dbReference type="Proteomes" id="UP000250572">
    <property type="component" value="Unassembled WGS sequence"/>
</dbReference>
<protein>
    <submittedName>
        <fullName evidence="5">Uncharacterized protein</fullName>
    </submittedName>
</protein>
<comment type="caution">
    <text evidence="5">The sequence shown here is derived from an EMBL/GenBank/DDBJ whole genome shotgun (WGS) entry which is preliminary data.</text>
</comment>
<sequence length="141" mass="15739">MLLPCRCGVLCGEGQGPVGAVWGRVWGPDVLMLKFSPLSKTYGSVFTVHMGPKKTVVLIGYKTVKEALVSYAEEFGEREPPTVAKEANLHHGVAWANGDSWKEMRRFALTNLKDFGMGKKVCEEKIIEECHVLIQKLKEFK</sequence>
<comment type="similarity">
    <text evidence="2">Belongs to the cytochrome P450 family.</text>
</comment>
<evidence type="ECO:0000313" key="5">
    <source>
        <dbReference type="EMBL" id="PWA27058.1"/>
    </source>
</evidence>
<organism evidence="5 6">
    <name type="scientific">Gambusia affinis</name>
    <name type="common">Western mosquitofish</name>
    <name type="synonym">Heterandria affinis</name>
    <dbReference type="NCBI Taxonomy" id="33528"/>
    <lineage>
        <taxon>Eukaryota</taxon>
        <taxon>Metazoa</taxon>
        <taxon>Chordata</taxon>
        <taxon>Craniata</taxon>
        <taxon>Vertebrata</taxon>
        <taxon>Euteleostomi</taxon>
        <taxon>Actinopterygii</taxon>
        <taxon>Neopterygii</taxon>
        <taxon>Teleostei</taxon>
        <taxon>Neoteleostei</taxon>
        <taxon>Acanthomorphata</taxon>
        <taxon>Ovalentaria</taxon>
        <taxon>Atherinomorphae</taxon>
        <taxon>Cyprinodontiformes</taxon>
        <taxon>Poeciliidae</taxon>
        <taxon>Poeciliinae</taxon>
        <taxon>Gambusia</taxon>
    </lineage>
</organism>
<dbReference type="GO" id="GO:0020037">
    <property type="term" value="F:heme binding"/>
    <property type="evidence" value="ECO:0007669"/>
    <property type="project" value="InterPro"/>
</dbReference>
<gene>
    <name evidence="5" type="ORF">CCH79_00021107</name>
</gene>
<dbReference type="PANTHER" id="PTHR24300">
    <property type="entry name" value="CYTOCHROME P450 508A4-RELATED"/>
    <property type="match status" value="1"/>
</dbReference>
<dbReference type="EMBL" id="NHOQ01001092">
    <property type="protein sequence ID" value="PWA27058.1"/>
    <property type="molecule type" value="Genomic_DNA"/>
</dbReference>
<dbReference type="GO" id="GO:0016712">
    <property type="term" value="F:oxidoreductase activity, acting on paired donors, with incorporation or reduction of molecular oxygen, reduced flavin or flavoprotein as one donor, and incorporation of one atom of oxygen"/>
    <property type="evidence" value="ECO:0007669"/>
    <property type="project" value="TreeGrafter"/>
</dbReference>
<evidence type="ECO:0000313" key="6">
    <source>
        <dbReference type="Proteomes" id="UP000250572"/>
    </source>
</evidence>
<evidence type="ECO:0000256" key="3">
    <source>
        <dbReference type="ARBA" id="ARBA00022723"/>
    </source>
</evidence>
<dbReference type="PRINTS" id="PR00463">
    <property type="entry name" value="EP450I"/>
</dbReference>
<dbReference type="GO" id="GO:0006082">
    <property type="term" value="P:organic acid metabolic process"/>
    <property type="evidence" value="ECO:0007669"/>
    <property type="project" value="TreeGrafter"/>
</dbReference>
<comment type="cofactor">
    <cofactor evidence="1">
        <name>heme</name>
        <dbReference type="ChEBI" id="CHEBI:30413"/>
    </cofactor>
</comment>
<keyword evidence="6" id="KW-1185">Reference proteome</keyword>
<dbReference type="STRING" id="33528.ENSGAFP00000024643"/>
<keyword evidence="3" id="KW-0479">Metal-binding</keyword>
<keyword evidence="4" id="KW-0408">Iron</keyword>
<dbReference type="InterPro" id="IPR002401">
    <property type="entry name" value="Cyt_P450_E_grp-I"/>
</dbReference>
<dbReference type="GO" id="GO:0005737">
    <property type="term" value="C:cytoplasm"/>
    <property type="evidence" value="ECO:0007669"/>
    <property type="project" value="TreeGrafter"/>
</dbReference>
<dbReference type="SUPFAM" id="SSF48264">
    <property type="entry name" value="Cytochrome P450"/>
    <property type="match status" value="1"/>
</dbReference>
<accession>A0A315VW11</accession>
<dbReference type="InterPro" id="IPR001128">
    <property type="entry name" value="Cyt_P450"/>
</dbReference>
<evidence type="ECO:0000256" key="2">
    <source>
        <dbReference type="ARBA" id="ARBA00010617"/>
    </source>
</evidence>
<feature type="non-terminal residue" evidence="5">
    <location>
        <position position="141"/>
    </location>
</feature>
<evidence type="ECO:0000256" key="4">
    <source>
        <dbReference type="ARBA" id="ARBA00023004"/>
    </source>
</evidence>
<proteinExistence type="inferred from homology"/>
<dbReference type="GO" id="GO:0005506">
    <property type="term" value="F:iron ion binding"/>
    <property type="evidence" value="ECO:0007669"/>
    <property type="project" value="InterPro"/>
</dbReference>
<dbReference type="Pfam" id="PF00067">
    <property type="entry name" value="p450"/>
    <property type="match status" value="1"/>
</dbReference>
<dbReference type="GO" id="GO:0006805">
    <property type="term" value="P:xenobiotic metabolic process"/>
    <property type="evidence" value="ECO:0007669"/>
    <property type="project" value="TreeGrafter"/>
</dbReference>
<dbReference type="AlphaFoldDB" id="A0A315VW11"/>
<evidence type="ECO:0000256" key="1">
    <source>
        <dbReference type="ARBA" id="ARBA00001971"/>
    </source>
</evidence>
<dbReference type="PANTHER" id="PTHR24300:SF319">
    <property type="entry name" value="CYTOCHROME P450, FAMILY 2, SUBFAMILY AC, POLYPEPTIDE 1"/>
    <property type="match status" value="1"/>
</dbReference>